<organism evidence="4 5">
    <name type="scientific">Actinoplanes campanulatus</name>
    <dbReference type="NCBI Taxonomy" id="113559"/>
    <lineage>
        <taxon>Bacteria</taxon>
        <taxon>Bacillati</taxon>
        <taxon>Actinomycetota</taxon>
        <taxon>Actinomycetes</taxon>
        <taxon>Micromonosporales</taxon>
        <taxon>Micromonosporaceae</taxon>
        <taxon>Actinoplanes</taxon>
    </lineage>
</organism>
<reference evidence="3 6" key="2">
    <citation type="submission" date="2021-01" db="EMBL/GenBank/DDBJ databases">
        <title>Whole genome shotgun sequence of Actinoplanes capillaceus NBRC 16408.</title>
        <authorList>
            <person name="Komaki H."/>
            <person name="Tamura T."/>
        </authorList>
    </citation>
    <scope>NUCLEOTIDE SEQUENCE [LARGE SCALE GENOMIC DNA]</scope>
    <source>
        <strain evidence="3 6">NBRC 16408</strain>
    </source>
</reference>
<dbReference type="RefSeq" id="WP_183217709.1">
    <property type="nucleotide sequence ID" value="NZ_BAAAGQ010000004.1"/>
</dbReference>
<reference evidence="4 5" key="1">
    <citation type="submission" date="2020-08" db="EMBL/GenBank/DDBJ databases">
        <title>Genomic Encyclopedia of Type Strains, Phase III (KMG-III): the genomes of soil and plant-associated and newly described type strains.</title>
        <authorList>
            <person name="Whitman W."/>
        </authorList>
    </citation>
    <scope>NUCLEOTIDE SEQUENCE [LARGE SCALE GENOMIC DNA]</scope>
    <source>
        <strain evidence="4 5">CECT 3287</strain>
    </source>
</reference>
<dbReference type="PANTHER" id="PTHR40763">
    <property type="entry name" value="MEMBRANE PROTEIN-RELATED"/>
    <property type="match status" value="1"/>
</dbReference>
<comment type="caution">
    <text evidence="4">The sequence shown here is derived from an EMBL/GenBank/DDBJ whole genome shotgun (WGS) entry which is preliminary data.</text>
</comment>
<dbReference type="Pfam" id="PF08044">
    <property type="entry name" value="DUF1707"/>
    <property type="match status" value="1"/>
</dbReference>
<dbReference type="AlphaFoldDB" id="A0A7W5ACK5"/>
<dbReference type="PANTHER" id="PTHR40763:SF4">
    <property type="entry name" value="DUF1707 DOMAIN-CONTAINING PROTEIN"/>
    <property type="match status" value="1"/>
</dbReference>
<dbReference type="EMBL" id="JACHXF010000002">
    <property type="protein sequence ID" value="MBB3093738.1"/>
    <property type="molecule type" value="Genomic_DNA"/>
</dbReference>
<evidence type="ECO:0000313" key="6">
    <source>
        <dbReference type="Proteomes" id="UP000645640"/>
    </source>
</evidence>
<keyword evidence="5" id="KW-1185">Reference proteome</keyword>
<evidence type="ECO:0000313" key="4">
    <source>
        <dbReference type="EMBL" id="MBB3093738.1"/>
    </source>
</evidence>
<keyword evidence="1" id="KW-0812">Transmembrane</keyword>
<feature type="domain" description="DUF1707" evidence="2">
    <location>
        <begin position="8"/>
        <end position="60"/>
    </location>
</feature>
<protein>
    <recommendedName>
        <fullName evidence="2">DUF1707 domain-containing protein</fullName>
    </recommendedName>
</protein>
<sequence>METTPARLRTSDTEREQVAEILRAAMAEGRLDMVEGEERLASAYAAKYRDELTSLTADLPGGGRHALARTPQARAATRRSLRRHASFIMILAGVLTGLWIISGSGFFWPAIPLTFLVVGLVKHAAHGRWRPEYTFGHHHRH</sequence>
<evidence type="ECO:0000313" key="5">
    <source>
        <dbReference type="Proteomes" id="UP000590749"/>
    </source>
</evidence>
<dbReference type="EMBL" id="BOMF01000062">
    <property type="protein sequence ID" value="GID45932.1"/>
    <property type="molecule type" value="Genomic_DNA"/>
</dbReference>
<keyword evidence="1" id="KW-0472">Membrane</keyword>
<accession>A0A7W5ACK5</accession>
<dbReference type="InterPro" id="IPR012551">
    <property type="entry name" value="DUF1707_SHOCT-like"/>
</dbReference>
<evidence type="ECO:0000259" key="2">
    <source>
        <dbReference type="Pfam" id="PF08044"/>
    </source>
</evidence>
<feature type="transmembrane region" description="Helical" evidence="1">
    <location>
        <begin position="84"/>
        <end position="101"/>
    </location>
</feature>
<name>A0A7W5ACK5_9ACTN</name>
<keyword evidence="1" id="KW-1133">Transmembrane helix</keyword>
<dbReference type="Proteomes" id="UP000590749">
    <property type="component" value="Unassembled WGS sequence"/>
</dbReference>
<gene>
    <name evidence="3" type="ORF">Aca07nite_32070</name>
    <name evidence="4" type="ORF">FHR83_001387</name>
</gene>
<evidence type="ECO:0000313" key="3">
    <source>
        <dbReference type="EMBL" id="GID45932.1"/>
    </source>
</evidence>
<evidence type="ECO:0000256" key="1">
    <source>
        <dbReference type="SAM" id="Phobius"/>
    </source>
</evidence>
<proteinExistence type="predicted"/>